<feature type="domain" description="Ubiquitin-like" evidence="1">
    <location>
        <begin position="38"/>
        <end position="82"/>
    </location>
</feature>
<name>A0A9X0CH10_9CNID</name>
<keyword evidence="3" id="KW-1185">Reference proteome</keyword>
<evidence type="ECO:0000259" key="1">
    <source>
        <dbReference type="Pfam" id="PF00240"/>
    </source>
</evidence>
<gene>
    <name evidence="2" type="ORF">OS493_003032</name>
</gene>
<comment type="caution">
    <text evidence="2">The sequence shown here is derived from an EMBL/GenBank/DDBJ whole genome shotgun (WGS) entry which is preliminary data.</text>
</comment>
<dbReference type="InterPro" id="IPR000626">
    <property type="entry name" value="Ubiquitin-like_dom"/>
</dbReference>
<dbReference type="InterPro" id="IPR029071">
    <property type="entry name" value="Ubiquitin-like_domsf"/>
</dbReference>
<dbReference type="AlphaFoldDB" id="A0A9X0CH10"/>
<dbReference type="SUPFAM" id="SSF54236">
    <property type="entry name" value="Ubiquitin-like"/>
    <property type="match status" value="1"/>
</dbReference>
<dbReference type="Gene3D" id="3.10.20.90">
    <property type="entry name" value="Phosphatidylinositol 3-kinase Catalytic Subunit, Chain A, domain 1"/>
    <property type="match status" value="1"/>
</dbReference>
<dbReference type="Pfam" id="PF00240">
    <property type="entry name" value="ubiquitin"/>
    <property type="match status" value="1"/>
</dbReference>
<evidence type="ECO:0000313" key="3">
    <source>
        <dbReference type="Proteomes" id="UP001163046"/>
    </source>
</evidence>
<sequence length="129" mass="14816">MAGKTFQSLKLSWTFYVDYSCENDSETGRTKLIVPDFATTSIRDIKHAIQDAIRAPVCDQQLFYQGQPITDDDMPLTRLYFRQGDCFRLQFLAVADIPGMSELLDVLKLSAQEIVEKLHRQLPDIETRL</sequence>
<protein>
    <recommendedName>
        <fullName evidence="1">Ubiquitin-like domain-containing protein</fullName>
    </recommendedName>
</protein>
<evidence type="ECO:0000313" key="2">
    <source>
        <dbReference type="EMBL" id="KAJ7340299.1"/>
    </source>
</evidence>
<dbReference type="EMBL" id="MU827778">
    <property type="protein sequence ID" value="KAJ7340299.1"/>
    <property type="molecule type" value="Genomic_DNA"/>
</dbReference>
<dbReference type="OrthoDB" id="5948924at2759"/>
<dbReference type="Proteomes" id="UP001163046">
    <property type="component" value="Unassembled WGS sequence"/>
</dbReference>
<reference evidence="2" key="1">
    <citation type="submission" date="2023-01" db="EMBL/GenBank/DDBJ databases">
        <title>Genome assembly of the deep-sea coral Lophelia pertusa.</title>
        <authorList>
            <person name="Herrera S."/>
            <person name="Cordes E."/>
        </authorList>
    </citation>
    <scope>NUCLEOTIDE SEQUENCE</scope>
    <source>
        <strain evidence="2">USNM1676648</strain>
        <tissue evidence="2">Polyp</tissue>
    </source>
</reference>
<proteinExistence type="predicted"/>
<organism evidence="2 3">
    <name type="scientific">Desmophyllum pertusum</name>
    <dbReference type="NCBI Taxonomy" id="174260"/>
    <lineage>
        <taxon>Eukaryota</taxon>
        <taxon>Metazoa</taxon>
        <taxon>Cnidaria</taxon>
        <taxon>Anthozoa</taxon>
        <taxon>Hexacorallia</taxon>
        <taxon>Scleractinia</taxon>
        <taxon>Caryophylliina</taxon>
        <taxon>Caryophylliidae</taxon>
        <taxon>Desmophyllum</taxon>
    </lineage>
</organism>
<accession>A0A9X0CH10</accession>